<dbReference type="EMBL" id="KB291866">
    <property type="protein sequence ID" value="ELU18541.1"/>
    <property type="molecule type" value="Genomic_DNA"/>
</dbReference>
<reference evidence="2" key="3">
    <citation type="submission" date="2015-06" db="UniProtKB">
        <authorList>
            <consortium name="EnsemblMetazoa"/>
        </authorList>
    </citation>
    <scope>IDENTIFICATION</scope>
</reference>
<dbReference type="EMBL" id="AMQN01034787">
    <property type="status" value="NOT_ANNOTATED_CDS"/>
    <property type="molecule type" value="Genomic_DNA"/>
</dbReference>
<sequence>MPVDVVLGSLNDETSQDLCDYVQNLHNRLEDAYRIVWENLQVAAERNDAFVKTHCKPFRESDLCWVAEKKLKKGECPKLKPKWRGPFLVRRILNDVLVEVQISARKSCVYHTDLLKQCFLK</sequence>
<proteinExistence type="predicted"/>
<dbReference type="OMA" id="WDGPHIT"/>
<dbReference type="STRING" id="283909.R7VLT0"/>
<reference evidence="1 3" key="2">
    <citation type="journal article" date="2013" name="Nature">
        <title>Insights into bilaterian evolution from three spiralian genomes.</title>
        <authorList>
            <person name="Simakov O."/>
            <person name="Marletaz F."/>
            <person name="Cho S.J."/>
            <person name="Edsinger-Gonzales E."/>
            <person name="Havlak P."/>
            <person name="Hellsten U."/>
            <person name="Kuo D.H."/>
            <person name="Larsson T."/>
            <person name="Lv J."/>
            <person name="Arendt D."/>
            <person name="Savage R."/>
            <person name="Osoegawa K."/>
            <person name="de Jong P."/>
            <person name="Grimwood J."/>
            <person name="Chapman J.A."/>
            <person name="Shapiro H."/>
            <person name="Aerts A."/>
            <person name="Otillar R.P."/>
            <person name="Terry A.Y."/>
            <person name="Boore J.L."/>
            <person name="Grigoriev I.V."/>
            <person name="Lindberg D.R."/>
            <person name="Seaver E.C."/>
            <person name="Weisblat D.A."/>
            <person name="Putnam N.H."/>
            <person name="Rokhsar D.S."/>
        </authorList>
    </citation>
    <scope>NUCLEOTIDE SEQUENCE</scope>
    <source>
        <strain evidence="1 3">I ESC-2004</strain>
    </source>
</reference>
<name>R7VLT0_CAPTE</name>
<dbReference type="AlphaFoldDB" id="R7VLT0"/>
<dbReference type="EnsemblMetazoa" id="CapteT198792">
    <property type="protein sequence ID" value="CapteP198792"/>
    <property type="gene ID" value="CapteG198792"/>
</dbReference>
<organism evidence="1">
    <name type="scientific">Capitella teleta</name>
    <name type="common">Polychaete worm</name>
    <dbReference type="NCBI Taxonomy" id="283909"/>
    <lineage>
        <taxon>Eukaryota</taxon>
        <taxon>Metazoa</taxon>
        <taxon>Spiralia</taxon>
        <taxon>Lophotrochozoa</taxon>
        <taxon>Annelida</taxon>
        <taxon>Polychaeta</taxon>
        <taxon>Sedentaria</taxon>
        <taxon>Scolecida</taxon>
        <taxon>Capitellidae</taxon>
        <taxon>Capitella</taxon>
    </lineage>
</organism>
<gene>
    <name evidence="1" type="ORF">CAPTEDRAFT_198792</name>
</gene>
<protein>
    <submittedName>
        <fullName evidence="1 2">Uncharacterized protein</fullName>
    </submittedName>
</protein>
<dbReference type="OrthoDB" id="6110498at2759"/>
<dbReference type="Proteomes" id="UP000014760">
    <property type="component" value="Unassembled WGS sequence"/>
</dbReference>
<evidence type="ECO:0000313" key="2">
    <source>
        <dbReference type="EnsemblMetazoa" id="CapteP198792"/>
    </source>
</evidence>
<dbReference type="HOGENOM" id="CLU_2040284_0_0_1"/>
<evidence type="ECO:0000313" key="3">
    <source>
        <dbReference type="Proteomes" id="UP000014760"/>
    </source>
</evidence>
<keyword evidence="3" id="KW-1185">Reference proteome</keyword>
<reference evidence="3" key="1">
    <citation type="submission" date="2012-12" db="EMBL/GenBank/DDBJ databases">
        <authorList>
            <person name="Hellsten U."/>
            <person name="Grimwood J."/>
            <person name="Chapman J.A."/>
            <person name="Shapiro H."/>
            <person name="Aerts A."/>
            <person name="Otillar R.P."/>
            <person name="Terry A.Y."/>
            <person name="Boore J.L."/>
            <person name="Simakov O."/>
            <person name="Marletaz F."/>
            <person name="Cho S.-J."/>
            <person name="Edsinger-Gonzales E."/>
            <person name="Havlak P."/>
            <person name="Kuo D.-H."/>
            <person name="Larsson T."/>
            <person name="Lv J."/>
            <person name="Arendt D."/>
            <person name="Savage R."/>
            <person name="Osoegawa K."/>
            <person name="de Jong P."/>
            <person name="Lindberg D.R."/>
            <person name="Seaver E.C."/>
            <person name="Weisblat D.A."/>
            <person name="Putnam N.H."/>
            <person name="Grigoriev I.V."/>
            <person name="Rokhsar D.S."/>
        </authorList>
    </citation>
    <scope>NUCLEOTIDE SEQUENCE</scope>
    <source>
        <strain evidence="3">I ESC-2004</strain>
    </source>
</reference>
<accession>R7VLT0</accession>
<evidence type="ECO:0000313" key="1">
    <source>
        <dbReference type="EMBL" id="ELU18541.1"/>
    </source>
</evidence>